<accession>A0A4Y7PQG7</accession>
<dbReference type="Proteomes" id="UP000294933">
    <property type="component" value="Unassembled WGS sequence"/>
</dbReference>
<keyword evidence="2" id="KW-1185">Reference proteome</keyword>
<sequence>MTVTTVPKTPAGSETPGFCTIEDITIHFGLFDTSKKIPVSFRLYIDETEVGSSSILLHPPRIPIQDIDSWKFCIIQIISCEDRISG</sequence>
<organism evidence="1 2">
    <name type="scientific">Rickenella mellea</name>
    <dbReference type="NCBI Taxonomy" id="50990"/>
    <lineage>
        <taxon>Eukaryota</taxon>
        <taxon>Fungi</taxon>
        <taxon>Dikarya</taxon>
        <taxon>Basidiomycota</taxon>
        <taxon>Agaricomycotina</taxon>
        <taxon>Agaricomycetes</taxon>
        <taxon>Hymenochaetales</taxon>
        <taxon>Rickenellaceae</taxon>
        <taxon>Rickenella</taxon>
    </lineage>
</organism>
<name>A0A4Y7PQG7_9AGAM</name>
<evidence type="ECO:0000313" key="2">
    <source>
        <dbReference type="Proteomes" id="UP000294933"/>
    </source>
</evidence>
<evidence type="ECO:0000313" key="1">
    <source>
        <dbReference type="EMBL" id="TDL16760.1"/>
    </source>
</evidence>
<protein>
    <submittedName>
        <fullName evidence="1">Uncharacterized protein</fullName>
    </submittedName>
</protein>
<gene>
    <name evidence="1" type="ORF">BD410DRAFT_611712</name>
</gene>
<dbReference type="VEuPathDB" id="FungiDB:BD410DRAFT_611712"/>
<proteinExistence type="predicted"/>
<reference evidence="1 2" key="1">
    <citation type="submission" date="2018-06" db="EMBL/GenBank/DDBJ databases">
        <title>A transcriptomic atlas of mushroom development highlights an independent origin of complex multicellularity.</title>
        <authorList>
            <consortium name="DOE Joint Genome Institute"/>
            <person name="Krizsan K."/>
            <person name="Almasi E."/>
            <person name="Merenyi Z."/>
            <person name="Sahu N."/>
            <person name="Viragh M."/>
            <person name="Koszo T."/>
            <person name="Mondo S."/>
            <person name="Kiss B."/>
            <person name="Balint B."/>
            <person name="Kues U."/>
            <person name="Barry K."/>
            <person name="Hegedus J.C."/>
            <person name="Henrissat B."/>
            <person name="Johnson J."/>
            <person name="Lipzen A."/>
            <person name="Ohm R."/>
            <person name="Nagy I."/>
            <person name="Pangilinan J."/>
            <person name="Yan J."/>
            <person name="Xiong Y."/>
            <person name="Grigoriev I.V."/>
            <person name="Hibbett D.S."/>
            <person name="Nagy L.G."/>
        </authorList>
    </citation>
    <scope>NUCLEOTIDE SEQUENCE [LARGE SCALE GENOMIC DNA]</scope>
    <source>
        <strain evidence="1 2">SZMC22713</strain>
    </source>
</reference>
<dbReference type="EMBL" id="ML170235">
    <property type="protein sequence ID" value="TDL16760.1"/>
    <property type="molecule type" value="Genomic_DNA"/>
</dbReference>
<dbReference type="AlphaFoldDB" id="A0A4Y7PQG7"/>